<sequence>MFKQALLKALNIGANPDWLQQKSLNLLQKFGNLSYEQSLALQIIDRPHYGYCVYHSAALAKKLGYSRISVVEFGVAGGNGLINLEYHAEQVSKIFGIDIDIYGFDTGEGLPKPIDYRDLPYHWQESFFKMNIPELKNRLTKAQLVLGDIRETVTNFFQEYQPAPIAAMFHDFDYYSSTIAAFKMFDEDEKYLLPRIYCYLDDVIGSEIELYNDYTGIRLAVNEFNENHSLKKLSPAYHLLTRQHLKTWYHQIYIYHDFSHSKYNQFISSDAQQLPLQ</sequence>
<dbReference type="Proteomes" id="UP000239001">
    <property type="component" value="Unassembled WGS sequence"/>
</dbReference>
<accession>A0A2T1M0E9</accession>
<comment type="caution">
    <text evidence="1">The sequence shown here is derived from an EMBL/GenBank/DDBJ whole genome shotgun (WGS) entry which is preliminary data.</text>
</comment>
<protein>
    <submittedName>
        <fullName evidence="1">Uncharacterized protein</fullName>
    </submittedName>
</protein>
<proteinExistence type="predicted"/>
<reference evidence="1 2" key="2">
    <citation type="submission" date="2018-03" db="EMBL/GenBank/DDBJ databases">
        <authorList>
            <person name="Keele B.F."/>
        </authorList>
    </citation>
    <scope>NUCLEOTIDE SEQUENCE [LARGE SCALE GENOMIC DNA]</scope>
    <source>
        <strain evidence="1 2">CCALA 016</strain>
    </source>
</reference>
<keyword evidence="2" id="KW-1185">Reference proteome</keyword>
<gene>
    <name evidence="1" type="ORF">C7H19_06615</name>
</gene>
<reference evidence="1 2" key="1">
    <citation type="submission" date="2018-03" db="EMBL/GenBank/DDBJ databases">
        <title>The ancient ancestry and fast evolution of plastids.</title>
        <authorList>
            <person name="Moore K.R."/>
            <person name="Magnabosco C."/>
            <person name="Momper L."/>
            <person name="Gold D.A."/>
            <person name="Bosak T."/>
            <person name="Fournier G.P."/>
        </authorList>
    </citation>
    <scope>NUCLEOTIDE SEQUENCE [LARGE SCALE GENOMIC DNA]</scope>
    <source>
        <strain evidence="1 2">CCALA 016</strain>
    </source>
</reference>
<evidence type="ECO:0000313" key="2">
    <source>
        <dbReference type="Proteomes" id="UP000239001"/>
    </source>
</evidence>
<organism evidence="1 2">
    <name type="scientific">Aphanothece hegewaldii CCALA 016</name>
    <dbReference type="NCBI Taxonomy" id="2107694"/>
    <lineage>
        <taxon>Bacteria</taxon>
        <taxon>Bacillati</taxon>
        <taxon>Cyanobacteriota</taxon>
        <taxon>Cyanophyceae</taxon>
        <taxon>Oscillatoriophycideae</taxon>
        <taxon>Chroococcales</taxon>
        <taxon>Aphanothecaceae</taxon>
        <taxon>Aphanothece</taxon>
    </lineage>
</organism>
<dbReference type="InterPro" id="IPR029063">
    <property type="entry name" value="SAM-dependent_MTases_sf"/>
</dbReference>
<evidence type="ECO:0000313" key="1">
    <source>
        <dbReference type="EMBL" id="PSF38138.1"/>
    </source>
</evidence>
<dbReference type="AlphaFoldDB" id="A0A2T1M0E9"/>
<dbReference type="OrthoDB" id="7056009at2"/>
<dbReference type="RefSeq" id="WP_106456103.1">
    <property type="nucleotide sequence ID" value="NZ_PXOH01000005.1"/>
</dbReference>
<dbReference type="Gene3D" id="3.40.50.150">
    <property type="entry name" value="Vaccinia Virus protein VP39"/>
    <property type="match status" value="1"/>
</dbReference>
<dbReference type="EMBL" id="PXOH01000005">
    <property type="protein sequence ID" value="PSF38138.1"/>
    <property type="molecule type" value="Genomic_DNA"/>
</dbReference>
<name>A0A2T1M0E9_9CHRO</name>